<dbReference type="GO" id="GO:0004180">
    <property type="term" value="F:carboxypeptidase activity"/>
    <property type="evidence" value="ECO:0007669"/>
    <property type="project" value="UniProtKB-KW"/>
</dbReference>
<reference evidence="7 8" key="1">
    <citation type="submission" date="2018-05" db="EMBL/GenBank/DDBJ databases">
        <title>Genome sequencing and assembly of the regulated plant pathogen Lachnellula willkommii and related sister species for the development of diagnostic species identification markers.</title>
        <authorList>
            <person name="Giroux E."/>
            <person name="Bilodeau G."/>
        </authorList>
    </citation>
    <scope>NUCLEOTIDE SEQUENCE [LARGE SCALE GENOMIC DNA]</scope>
    <source>
        <strain evidence="7 8">CBS 268.59</strain>
    </source>
</reference>
<dbReference type="InterPro" id="IPR008758">
    <property type="entry name" value="Peptidase_S28"/>
</dbReference>
<dbReference type="PANTHER" id="PTHR11010">
    <property type="entry name" value="PROTEASE S28 PRO-X CARBOXYPEPTIDASE-RELATED"/>
    <property type="match status" value="1"/>
</dbReference>
<feature type="signal peptide" evidence="6">
    <location>
        <begin position="1"/>
        <end position="18"/>
    </location>
</feature>
<accession>A0A8T9BYS9</accession>
<dbReference type="EMBL" id="QGMK01001254">
    <property type="protein sequence ID" value="TVY71366.1"/>
    <property type="molecule type" value="Genomic_DNA"/>
</dbReference>
<evidence type="ECO:0000313" key="7">
    <source>
        <dbReference type="EMBL" id="TVY71366.1"/>
    </source>
</evidence>
<evidence type="ECO:0000256" key="1">
    <source>
        <dbReference type="ARBA" id="ARBA00011079"/>
    </source>
</evidence>
<keyword evidence="5" id="KW-0325">Glycoprotein</keyword>
<dbReference type="OrthoDB" id="1735038at2759"/>
<evidence type="ECO:0000256" key="6">
    <source>
        <dbReference type="SAM" id="SignalP"/>
    </source>
</evidence>
<sequence>MQISGAIAVCFLAVVASAMPGRPLMQSLEMSAEFVALSTIGNSTFQQLLNHSDPSMGSFSQSYWYNFEFWDGPGSPIVLFTPGEDAADGYTGYVTNKTLPGAYGQAIEGAVIMLEHRYWGTSSPYDYLDTEALQLLNLDQAISDLLYFANTVDLPFDTNHSSNAQNAPWVMTGGSCSGALSAWTASLQPGTFWAYHASSAPVQAIDDFWQYFYPIQQGMPQNCSSDVTLVIDHIDSVLTNGTGDEICALKKSFGLDALEHNDDFASALQNGLWAWQSNEFYTGYSNFYQFCDAVENAVPGSNTTTSATGVGLEKALAGYANWINGSMISGFCQHYGASDERDVSCLDTYNASSPMYTDYTVGNPWDRQWMWLLCNEPLDYWQDSAPIGTPTVVSRLITPKYWLNQCNLLFPEVNGYTYGSSNPDINVDTVNDYTGGWDLEDTTRLMWTNGEYDPWRSASVSSEFRPGGPLSSTAEHPVQVIPKGIHCSDMILRNGRVNAGVQTVIDNEIAQIKAWVDEYYT</sequence>
<keyword evidence="8" id="KW-1185">Reference proteome</keyword>
<keyword evidence="7" id="KW-0121">Carboxypeptidase</keyword>
<keyword evidence="2" id="KW-0645">Protease</keyword>
<keyword evidence="4" id="KW-0378">Hydrolase</keyword>
<dbReference type="Gene3D" id="3.40.50.1820">
    <property type="entry name" value="alpha/beta hydrolase"/>
    <property type="match status" value="2"/>
</dbReference>
<name>A0A8T9BYS9_9HELO</name>
<dbReference type="InterPro" id="IPR029058">
    <property type="entry name" value="AB_hydrolase_fold"/>
</dbReference>
<dbReference type="SUPFAM" id="SSF53474">
    <property type="entry name" value="alpha/beta-Hydrolases"/>
    <property type="match status" value="1"/>
</dbReference>
<dbReference type="Pfam" id="PF05577">
    <property type="entry name" value="Peptidase_S28"/>
    <property type="match status" value="1"/>
</dbReference>
<evidence type="ECO:0000256" key="2">
    <source>
        <dbReference type="ARBA" id="ARBA00022670"/>
    </source>
</evidence>
<dbReference type="GO" id="GO:0008239">
    <property type="term" value="F:dipeptidyl-peptidase activity"/>
    <property type="evidence" value="ECO:0007669"/>
    <property type="project" value="TreeGrafter"/>
</dbReference>
<feature type="chain" id="PRO_5035937303" evidence="6">
    <location>
        <begin position="19"/>
        <end position="521"/>
    </location>
</feature>
<evidence type="ECO:0000256" key="3">
    <source>
        <dbReference type="ARBA" id="ARBA00022729"/>
    </source>
</evidence>
<dbReference type="GO" id="GO:0006508">
    <property type="term" value="P:proteolysis"/>
    <property type="evidence" value="ECO:0007669"/>
    <property type="project" value="UniProtKB-KW"/>
</dbReference>
<evidence type="ECO:0000313" key="8">
    <source>
        <dbReference type="Proteomes" id="UP000469558"/>
    </source>
</evidence>
<proteinExistence type="inferred from homology"/>
<dbReference type="GO" id="GO:0070008">
    <property type="term" value="F:serine-type exopeptidase activity"/>
    <property type="evidence" value="ECO:0007669"/>
    <property type="project" value="InterPro"/>
</dbReference>
<evidence type="ECO:0000256" key="5">
    <source>
        <dbReference type="ARBA" id="ARBA00023180"/>
    </source>
</evidence>
<comment type="similarity">
    <text evidence="1">Belongs to the peptidase S28 family.</text>
</comment>
<dbReference type="PANTHER" id="PTHR11010:SF23">
    <property type="entry name" value="SERINE PEPTIDASE"/>
    <property type="match status" value="1"/>
</dbReference>
<keyword evidence="3 6" id="KW-0732">Signal</keyword>
<protein>
    <submittedName>
        <fullName evidence="7">Putative extracellular serine carboxypeptidase</fullName>
    </submittedName>
</protein>
<dbReference type="Proteomes" id="UP000469558">
    <property type="component" value="Unassembled WGS sequence"/>
</dbReference>
<comment type="caution">
    <text evidence="7">The sequence shown here is derived from an EMBL/GenBank/DDBJ whole genome shotgun (WGS) entry which is preliminary data.</text>
</comment>
<dbReference type="FunFam" id="3.40.50.1820:FF:000165">
    <property type="entry name" value="Serine peptidase, putative"/>
    <property type="match status" value="1"/>
</dbReference>
<gene>
    <name evidence="7" type="ORF">LSUE1_G004868</name>
</gene>
<evidence type="ECO:0000256" key="4">
    <source>
        <dbReference type="ARBA" id="ARBA00022801"/>
    </source>
</evidence>
<dbReference type="AlphaFoldDB" id="A0A8T9BYS9"/>
<organism evidence="7 8">
    <name type="scientific">Lachnellula suecica</name>
    <dbReference type="NCBI Taxonomy" id="602035"/>
    <lineage>
        <taxon>Eukaryota</taxon>
        <taxon>Fungi</taxon>
        <taxon>Dikarya</taxon>
        <taxon>Ascomycota</taxon>
        <taxon>Pezizomycotina</taxon>
        <taxon>Leotiomycetes</taxon>
        <taxon>Helotiales</taxon>
        <taxon>Lachnaceae</taxon>
        <taxon>Lachnellula</taxon>
    </lineage>
</organism>